<feature type="transmembrane region" description="Helical" evidence="11">
    <location>
        <begin position="503"/>
        <end position="521"/>
    </location>
</feature>
<evidence type="ECO:0000313" key="16">
    <source>
        <dbReference type="Proteomes" id="UP001175271"/>
    </source>
</evidence>
<evidence type="ECO:0000256" key="7">
    <source>
        <dbReference type="ARBA" id="ARBA00022989"/>
    </source>
</evidence>
<keyword evidence="16" id="KW-1185">Reference proteome</keyword>
<dbReference type="Gene3D" id="1.20.58.390">
    <property type="entry name" value="Neurotransmitter-gated ion-channel transmembrane domain"/>
    <property type="match status" value="1"/>
</dbReference>
<comment type="subcellular location">
    <subcellularLocation>
        <location evidence="2">Cell membrane</location>
    </subcellularLocation>
    <subcellularLocation>
        <location evidence="1">Membrane</location>
        <topology evidence="1">Multi-pass membrane protein</topology>
    </subcellularLocation>
</comment>
<dbReference type="AlphaFoldDB" id="A0AA39LV09"/>
<dbReference type="CDD" id="cd18990">
    <property type="entry name" value="LGIC_ECD_GABAAR"/>
    <property type="match status" value="1"/>
</dbReference>
<gene>
    <name evidence="15" type="ORF">QR680_005250</name>
</gene>
<dbReference type="Pfam" id="PF02932">
    <property type="entry name" value="Neur_chan_memb"/>
    <property type="match status" value="1"/>
</dbReference>
<dbReference type="InterPro" id="IPR018000">
    <property type="entry name" value="Neurotransmitter_ion_chnl_CS"/>
</dbReference>
<dbReference type="GO" id="GO:0005886">
    <property type="term" value="C:plasma membrane"/>
    <property type="evidence" value="ECO:0007669"/>
    <property type="project" value="UniProtKB-SubCell"/>
</dbReference>
<feature type="region of interest" description="Disordered" evidence="12">
    <location>
        <begin position="369"/>
        <end position="389"/>
    </location>
</feature>
<dbReference type="PROSITE" id="PS00236">
    <property type="entry name" value="NEUROTR_ION_CHANNEL"/>
    <property type="match status" value="1"/>
</dbReference>
<dbReference type="Gene3D" id="2.70.170.10">
    <property type="entry name" value="Neurotransmitter-gated ion-channel ligand-binding domain"/>
    <property type="match status" value="1"/>
</dbReference>
<dbReference type="InterPro" id="IPR006202">
    <property type="entry name" value="Neur_chan_lig-bd"/>
</dbReference>
<feature type="region of interest" description="Disordered" evidence="12">
    <location>
        <begin position="420"/>
        <end position="446"/>
    </location>
</feature>
<evidence type="ECO:0000256" key="12">
    <source>
        <dbReference type="SAM" id="MobiDB-lite"/>
    </source>
</evidence>
<sequence length="538" mass="60688">MVPVVLLFMSAKGDVSAMNIFTVIWSIAHLSAATQLEFERPRPLLDGDGFCDPANDTISQLVLDALFDSSYNKNTVPTKYGSTTVTVEFVIQTIAQVSEITSSFTLDLLFSQIWHDPRLRFEHLTSCLQNLTLGYQMVERLWTPNTCFVNSKATAIHSSPTPNIFLMIYPNGTVWVNYRLQVQGPCDMNLELFPMDVQVCELVIESYSYNAAKVILNWRDWSPVFSIAKSKLADFTLYGIQWTKNSFEYAAGKWDQLTVSLSFSRAYGFYVLQMYIPTYASVLISFTSFWIDLKALPARITLGVSSLMALTFQYGNVAKSLPKVGYVKSIDVYMVITTGFIFLSMVEIAVVCWIDHRIARLKRKREAEKKKRRMEAISTSKQQQRRQNSSTSLCAYYGATSLTDARSVIIENEYEAARLNGGSSSSNGTQEGSNQESTPLVENGSLPKKKTSFFSNLRNTQHPMDPFAALAAFGFGLGGAHEDGHEEQPEWTGERIDSICRKLFPASFALINCIYWLYYLYQNHLAKEKALNALRNPF</sequence>
<evidence type="ECO:0000256" key="2">
    <source>
        <dbReference type="ARBA" id="ARBA00004236"/>
    </source>
</evidence>
<dbReference type="PRINTS" id="PR00253">
    <property type="entry name" value="GABAARECEPTR"/>
</dbReference>
<dbReference type="InterPro" id="IPR006028">
    <property type="entry name" value="GABAA/Glycine_rcpt"/>
</dbReference>
<feature type="domain" description="Neurotransmitter-gated ion-channel ligand-binding" evidence="13">
    <location>
        <begin position="62"/>
        <end position="265"/>
    </location>
</feature>
<feature type="domain" description="Neurotransmitter-gated ion-channel transmembrane" evidence="14">
    <location>
        <begin position="274"/>
        <end position="516"/>
    </location>
</feature>
<feature type="transmembrane region" description="Helical" evidence="11">
    <location>
        <begin position="267"/>
        <end position="289"/>
    </location>
</feature>
<evidence type="ECO:0000256" key="1">
    <source>
        <dbReference type="ARBA" id="ARBA00004141"/>
    </source>
</evidence>
<keyword evidence="3 11" id="KW-0813">Transport</keyword>
<evidence type="ECO:0000256" key="4">
    <source>
        <dbReference type="ARBA" id="ARBA00022475"/>
    </source>
</evidence>
<dbReference type="InterPro" id="IPR006201">
    <property type="entry name" value="Neur_channel"/>
</dbReference>
<evidence type="ECO:0000256" key="10">
    <source>
        <dbReference type="ARBA" id="ARBA00023303"/>
    </source>
</evidence>
<protein>
    <recommendedName>
        <fullName evidence="17">Neurotransmitter-gated ion-channel ligand-binding domain-containing protein</fullName>
    </recommendedName>
</protein>
<dbReference type="GO" id="GO:0004888">
    <property type="term" value="F:transmembrane signaling receptor activity"/>
    <property type="evidence" value="ECO:0007669"/>
    <property type="project" value="InterPro"/>
</dbReference>
<feature type="compositionally biased region" description="Polar residues" evidence="12">
    <location>
        <begin position="377"/>
        <end position="389"/>
    </location>
</feature>
<evidence type="ECO:0000313" key="15">
    <source>
        <dbReference type="EMBL" id="KAK0410643.1"/>
    </source>
</evidence>
<dbReference type="InterPro" id="IPR036734">
    <property type="entry name" value="Neur_chan_lig-bd_sf"/>
</dbReference>
<keyword evidence="10 11" id="KW-0407">Ion channel</keyword>
<feature type="compositionally biased region" description="Polar residues" evidence="12">
    <location>
        <begin position="421"/>
        <end position="440"/>
    </location>
</feature>
<name>A0AA39LV09_9BILA</name>
<dbReference type="Proteomes" id="UP001175271">
    <property type="component" value="Unassembled WGS sequence"/>
</dbReference>
<dbReference type="SUPFAM" id="SSF90112">
    <property type="entry name" value="Neurotransmitter-gated ion-channel transmembrane pore"/>
    <property type="match status" value="1"/>
</dbReference>
<keyword evidence="4" id="KW-1003">Cell membrane</keyword>
<keyword evidence="8 11" id="KW-0406">Ion transport</keyword>
<keyword evidence="6" id="KW-0732">Signal</keyword>
<evidence type="ECO:0000256" key="9">
    <source>
        <dbReference type="ARBA" id="ARBA00023136"/>
    </source>
</evidence>
<reference evidence="15" key="1">
    <citation type="submission" date="2023-06" db="EMBL/GenBank/DDBJ databases">
        <title>Genomic analysis of the entomopathogenic nematode Steinernema hermaphroditum.</title>
        <authorList>
            <person name="Schwarz E.M."/>
            <person name="Heppert J.K."/>
            <person name="Baniya A."/>
            <person name="Schwartz H.T."/>
            <person name="Tan C.-H."/>
            <person name="Antoshechkin I."/>
            <person name="Sternberg P.W."/>
            <person name="Goodrich-Blair H."/>
            <person name="Dillman A.R."/>
        </authorList>
    </citation>
    <scope>NUCLEOTIDE SEQUENCE</scope>
    <source>
        <strain evidence="15">PS9179</strain>
        <tissue evidence="15">Whole animal</tissue>
    </source>
</reference>
<dbReference type="InterPro" id="IPR038050">
    <property type="entry name" value="Neuro_actylchol_rec"/>
</dbReference>
<dbReference type="Pfam" id="PF02931">
    <property type="entry name" value="Neur_chan_LBD"/>
    <property type="match status" value="1"/>
</dbReference>
<accession>A0AA39LV09</accession>
<keyword evidence="9 11" id="KW-0472">Membrane</keyword>
<dbReference type="EMBL" id="JAUCMV010000003">
    <property type="protein sequence ID" value="KAK0410643.1"/>
    <property type="molecule type" value="Genomic_DNA"/>
</dbReference>
<dbReference type="InterPro" id="IPR006029">
    <property type="entry name" value="Neurotrans-gated_channel_TM"/>
</dbReference>
<evidence type="ECO:0000256" key="6">
    <source>
        <dbReference type="ARBA" id="ARBA00022729"/>
    </source>
</evidence>
<comment type="caution">
    <text evidence="15">The sequence shown here is derived from an EMBL/GenBank/DDBJ whole genome shotgun (WGS) entry which is preliminary data.</text>
</comment>
<evidence type="ECO:0000259" key="13">
    <source>
        <dbReference type="Pfam" id="PF02931"/>
    </source>
</evidence>
<evidence type="ECO:0000256" key="5">
    <source>
        <dbReference type="ARBA" id="ARBA00022692"/>
    </source>
</evidence>
<evidence type="ECO:0000259" key="14">
    <source>
        <dbReference type="Pfam" id="PF02932"/>
    </source>
</evidence>
<dbReference type="CDD" id="cd19049">
    <property type="entry name" value="LGIC_TM_anion"/>
    <property type="match status" value="1"/>
</dbReference>
<evidence type="ECO:0000256" key="3">
    <source>
        <dbReference type="ARBA" id="ARBA00022448"/>
    </source>
</evidence>
<proteinExistence type="inferred from homology"/>
<dbReference type="PRINTS" id="PR00252">
    <property type="entry name" value="NRIONCHANNEL"/>
</dbReference>
<dbReference type="SUPFAM" id="SSF63712">
    <property type="entry name" value="Nicotinic receptor ligand binding domain-like"/>
    <property type="match status" value="1"/>
</dbReference>
<dbReference type="FunFam" id="2.70.170.10:FF:000034">
    <property type="entry name" value="Ligand-Gated ion Channel"/>
    <property type="match status" value="1"/>
</dbReference>
<dbReference type="PANTHER" id="PTHR18945">
    <property type="entry name" value="NEUROTRANSMITTER GATED ION CHANNEL"/>
    <property type="match status" value="1"/>
</dbReference>
<dbReference type="GO" id="GO:0005230">
    <property type="term" value="F:extracellular ligand-gated monoatomic ion channel activity"/>
    <property type="evidence" value="ECO:0007669"/>
    <property type="project" value="InterPro"/>
</dbReference>
<keyword evidence="5 11" id="KW-0812">Transmembrane</keyword>
<evidence type="ECO:0008006" key="17">
    <source>
        <dbReference type="Google" id="ProtNLM"/>
    </source>
</evidence>
<evidence type="ECO:0000256" key="11">
    <source>
        <dbReference type="RuleBase" id="RU000687"/>
    </source>
</evidence>
<dbReference type="InterPro" id="IPR036719">
    <property type="entry name" value="Neuro-gated_channel_TM_sf"/>
</dbReference>
<organism evidence="15 16">
    <name type="scientific">Steinernema hermaphroditum</name>
    <dbReference type="NCBI Taxonomy" id="289476"/>
    <lineage>
        <taxon>Eukaryota</taxon>
        <taxon>Metazoa</taxon>
        <taxon>Ecdysozoa</taxon>
        <taxon>Nematoda</taxon>
        <taxon>Chromadorea</taxon>
        <taxon>Rhabditida</taxon>
        <taxon>Tylenchina</taxon>
        <taxon>Panagrolaimomorpha</taxon>
        <taxon>Strongyloidoidea</taxon>
        <taxon>Steinernematidae</taxon>
        <taxon>Steinernema</taxon>
    </lineage>
</organism>
<feature type="transmembrane region" description="Helical" evidence="11">
    <location>
        <begin position="332"/>
        <end position="354"/>
    </location>
</feature>
<keyword evidence="7 11" id="KW-1133">Transmembrane helix</keyword>
<feature type="transmembrane region" description="Helical" evidence="11">
    <location>
        <begin position="296"/>
        <end position="312"/>
    </location>
</feature>
<evidence type="ECO:0000256" key="8">
    <source>
        <dbReference type="ARBA" id="ARBA00023065"/>
    </source>
</evidence>
<comment type="similarity">
    <text evidence="11">Belongs to the ligand-gated ion channel (TC 1.A.9) family.</text>
</comment>